<evidence type="ECO:0000256" key="7">
    <source>
        <dbReference type="ARBA" id="ARBA00023136"/>
    </source>
</evidence>
<evidence type="ECO:0000256" key="5">
    <source>
        <dbReference type="ARBA" id="ARBA00022840"/>
    </source>
</evidence>
<feature type="transmembrane region" description="Helical" evidence="8">
    <location>
        <begin position="130"/>
        <end position="154"/>
    </location>
</feature>
<dbReference type="GO" id="GO:0016887">
    <property type="term" value="F:ATP hydrolysis activity"/>
    <property type="evidence" value="ECO:0007669"/>
    <property type="project" value="InterPro"/>
</dbReference>
<dbReference type="AlphaFoldDB" id="A0A4U5VPK5"/>
<keyword evidence="7 8" id="KW-0472">Membrane</keyword>
<keyword evidence="4" id="KW-0547">Nucleotide-binding</keyword>
<dbReference type="FunFam" id="3.40.50.300:FF:006136">
    <property type="entry name" value="Citrate synthase"/>
    <property type="match status" value="1"/>
</dbReference>
<dbReference type="InterPro" id="IPR011527">
    <property type="entry name" value="ABC1_TM_dom"/>
</dbReference>
<evidence type="ECO:0000256" key="3">
    <source>
        <dbReference type="ARBA" id="ARBA00022692"/>
    </source>
</evidence>
<dbReference type="PANTHER" id="PTHR24223">
    <property type="entry name" value="ATP-BINDING CASSETTE SUB-FAMILY C"/>
    <property type="match status" value="1"/>
</dbReference>
<dbReference type="InterPro" id="IPR027417">
    <property type="entry name" value="P-loop_NTPase"/>
</dbReference>
<protein>
    <submittedName>
        <fullName evidence="11">ATP-binding cassette sub-family C member 9</fullName>
    </submittedName>
</protein>
<dbReference type="GO" id="GO:0016020">
    <property type="term" value="C:membrane"/>
    <property type="evidence" value="ECO:0007669"/>
    <property type="project" value="UniProtKB-SubCell"/>
</dbReference>
<evidence type="ECO:0000256" key="2">
    <source>
        <dbReference type="ARBA" id="ARBA00022448"/>
    </source>
</evidence>
<accession>A0A4U5VPK5</accession>
<feature type="transmembrane region" description="Helical" evidence="8">
    <location>
        <begin position="90"/>
        <end position="118"/>
    </location>
</feature>
<dbReference type="STRING" id="240159.A0A4U5VPK5"/>
<keyword evidence="3 8" id="KW-0812">Transmembrane</keyword>
<dbReference type="InterPro" id="IPR036640">
    <property type="entry name" value="ABC1_TM_sf"/>
</dbReference>
<dbReference type="PROSITE" id="PS00211">
    <property type="entry name" value="ABC_TRANSPORTER_1"/>
    <property type="match status" value="2"/>
</dbReference>
<proteinExistence type="predicted"/>
<dbReference type="InterPro" id="IPR003439">
    <property type="entry name" value="ABC_transporter-like_ATP-bd"/>
</dbReference>
<dbReference type="InterPro" id="IPR003593">
    <property type="entry name" value="AAA+_ATPase"/>
</dbReference>
<dbReference type="Gene3D" id="3.40.50.300">
    <property type="entry name" value="P-loop containing nucleotide triphosphate hydrolases"/>
    <property type="match status" value="2"/>
</dbReference>
<evidence type="ECO:0000256" key="8">
    <source>
        <dbReference type="SAM" id="Phobius"/>
    </source>
</evidence>
<evidence type="ECO:0000313" key="12">
    <source>
        <dbReference type="Proteomes" id="UP000298787"/>
    </source>
</evidence>
<dbReference type="SMART" id="SM00382">
    <property type="entry name" value="AAA"/>
    <property type="match status" value="1"/>
</dbReference>
<dbReference type="PANTHER" id="PTHR24223:SF173">
    <property type="entry name" value="ATP-BINDING CASSETTE SUB-FAMILY C MEMBER 9"/>
    <property type="match status" value="1"/>
</dbReference>
<feature type="domain" description="ABC transmembrane type-1" evidence="10">
    <location>
        <begin position="1"/>
        <end position="155"/>
    </location>
</feature>
<name>A0A4U5VPK5_COLLU</name>
<keyword evidence="12" id="KW-1185">Reference proteome</keyword>
<dbReference type="Pfam" id="PF00005">
    <property type="entry name" value="ABC_tran"/>
    <property type="match status" value="1"/>
</dbReference>
<gene>
    <name evidence="11" type="ORF">D9C73_024639</name>
</gene>
<keyword evidence="5 11" id="KW-0067">ATP-binding</keyword>
<dbReference type="GO" id="GO:0140359">
    <property type="term" value="F:ABC-type transporter activity"/>
    <property type="evidence" value="ECO:0007669"/>
    <property type="project" value="InterPro"/>
</dbReference>
<dbReference type="EMBL" id="CM014099">
    <property type="protein sequence ID" value="TKS90507.1"/>
    <property type="molecule type" value="Genomic_DNA"/>
</dbReference>
<keyword evidence="2" id="KW-0813">Transport</keyword>
<reference evidence="11 12" key="1">
    <citation type="submission" date="2019-01" db="EMBL/GenBank/DDBJ databases">
        <title>Genome Assembly of Collichthys lucidus.</title>
        <authorList>
            <person name="Cai M."/>
            <person name="Xiao S."/>
        </authorList>
    </citation>
    <scope>NUCLEOTIDE SEQUENCE [LARGE SCALE GENOMIC DNA]</scope>
    <source>
        <strain evidence="11">JT15FE1705JMU</strain>
        <tissue evidence="11">Muscle</tissue>
    </source>
</reference>
<comment type="subcellular location">
    <subcellularLocation>
        <location evidence="1">Membrane</location>
    </subcellularLocation>
</comment>
<evidence type="ECO:0000259" key="9">
    <source>
        <dbReference type="PROSITE" id="PS50893"/>
    </source>
</evidence>
<dbReference type="Pfam" id="PF00664">
    <property type="entry name" value="ABC_membrane"/>
    <property type="match status" value="1"/>
</dbReference>
<dbReference type="PROSITE" id="PS50929">
    <property type="entry name" value="ABC_TM1F"/>
    <property type="match status" value="1"/>
</dbReference>
<evidence type="ECO:0000259" key="10">
    <source>
        <dbReference type="PROSITE" id="PS50929"/>
    </source>
</evidence>
<evidence type="ECO:0000256" key="1">
    <source>
        <dbReference type="ARBA" id="ARBA00004370"/>
    </source>
</evidence>
<dbReference type="SUPFAM" id="SSF90123">
    <property type="entry name" value="ABC transporter transmembrane region"/>
    <property type="match status" value="1"/>
</dbReference>
<dbReference type="Proteomes" id="UP000298787">
    <property type="component" value="Chromosome 22"/>
</dbReference>
<dbReference type="SUPFAM" id="SSF52540">
    <property type="entry name" value="P-loop containing nucleoside triphosphate hydrolases"/>
    <property type="match status" value="2"/>
</dbReference>
<dbReference type="FunFam" id="1.20.1560.10:FF:000006">
    <property type="entry name" value="ATP-binding cassette, sub-family C (CFTR/MRP), member 9"/>
    <property type="match status" value="1"/>
</dbReference>
<organism evidence="11 12">
    <name type="scientific">Collichthys lucidus</name>
    <name type="common">Big head croaker</name>
    <name type="synonym">Sciaena lucida</name>
    <dbReference type="NCBI Taxonomy" id="240159"/>
    <lineage>
        <taxon>Eukaryota</taxon>
        <taxon>Metazoa</taxon>
        <taxon>Chordata</taxon>
        <taxon>Craniata</taxon>
        <taxon>Vertebrata</taxon>
        <taxon>Euteleostomi</taxon>
        <taxon>Actinopterygii</taxon>
        <taxon>Neopterygii</taxon>
        <taxon>Teleostei</taxon>
        <taxon>Neoteleostei</taxon>
        <taxon>Acanthomorphata</taxon>
        <taxon>Eupercaria</taxon>
        <taxon>Sciaenidae</taxon>
        <taxon>Collichthys</taxon>
    </lineage>
</organism>
<dbReference type="GO" id="GO:0005524">
    <property type="term" value="F:ATP binding"/>
    <property type="evidence" value="ECO:0007669"/>
    <property type="project" value="UniProtKB-KW"/>
</dbReference>
<evidence type="ECO:0000313" key="11">
    <source>
        <dbReference type="EMBL" id="TKS90507.1"/>
    </source>
</evidence>
<keyword evidence="6 8" id="KW-1133">Transmembrane helix</keyword>
<dbReference type="InterPro" id="IPR050173">
    <property type="entry name" value="ABC_transporter_C-like"/>
</dbReference>
<dbReference type="Gene3D" id="1.20.1560.10">
    <property type="entry name" value="ABC transporter type 1, transmembrane domain"/>
    <property type="match status" value="1"/>
</dbReference>
<dbReference type="PROSITE" id="PS50893">
    <property type="entry name" value="ABC_TRANSPORTER_2"/>
    <property type="match status" value="1"/>
</dbReference>
<sequence>MGVILLYYLLGWSALIGASVIVLLAPVQYLIATKLADTQKSSLEHSTDRLKKTSEILKGIKLLKLYAWENIFCDSVEETRGKELTSLKTFAFYTSMSIFMNAAIPIAAVLATFVMHHFLNKTGPSPSEAFAALALFHILVTPLFLLSTVVRFAVKALVRQEVLPKIHAVFKTDGVNKAHSGCQEMASSVPGNEARIPSMLLQTKAINRKQPMRYQMDNYEQPTRRQMRPTETEDVAVKVMNGFFTWGNNLSTLSDINIRIPTADNDRGSGGLWEILPAAGDARRDADHRRESLLEQQEQILRGLRYPEVLAAQRHGGGKHHVRQPVQQTEVETITDLDVPASVCPSSWRHVVSLRYKAVIDACSLQPDIDLLPFGDQTEIGERGINLSGGQRQRICVARALYQNTNIVFLVGICGRTGSGKSSLSLAFFNMVDIFEGKIIIDGIDICKLPLQTLRSRLSIILQDPVLFSGSIRYDEVKSLNVSTTTAFKQPDMDGPNGFNLDPERTCTDDRLWEALEIAQLKNMVKALPGGLDAVVTEGGENFSVGQRQLFCLARAFVRKSSILIMDEATASIDMATENILQKVVMTAFADRTVVIIAHRVSSILDAEQVMVFSSGILVESGSGPNLLAQEGSLFADLVIVMKRGNILEYDKPETLLEQEDGMFASFVKADM</sequence>
<feature type="domain" description="ABC transporter" evidence="9">
    <location>
        <begin position="354"/>
        <end position="640"/>
    </location>
</feature>
<evidence type="ECO:0000256" key="4">
    <source>
        <dbReference type="ARBA" id="ARBA00022741"/>
    </source>
</evidence>
<dbReference type="InterPro" id="IPR017871">
    <property type="entry name" value="ABC_transporter-like_CS"/>
</dbReference>
<feature type="transmembrane region" description="Helical" evidence="8">
    <location>
        <begin position="6"/>
        <end position="31"/>
    </location>
</feature>
<evidence type="ECO:0000256" key="6">
    <source>
        <dbReference type="ARBA" id="ARBA00022989"/>
    </source>
</evidence>